<evidence type="ECO:0000256" key="1">
    <source>
        <dbReference type="SAM" id="MobiDB-lite"/>
    </source>
</evidence>
<feature type="region of interest" description="Disordered" evidence="1">
    <location>
        <begin position="291"/>
        <end position="326"/>
    </location>
</feature>
<dbReference type="Proteomes" id="UP001362999">
    <property type="component" value="Unassembled WGS sequence"/>
</dbReference>
<reference evidence="2 3" key="1">
    <citation type="journal article" date="2024" name="J Genomics">
        <title>Draft genome sequencing and assembly of Favolaschia claudopus CIRM-BRFM 2984 isolated from oak limbs.</title>
        <authorList>
            <person name="Navarro D."/>
            <person name="Drula E."/>
            <person name="Chaduli D."/>
            <person name="Cazenave R."/>
            <person name="Ahrendt S."/>
            <person name="Wang J."/>
            <person name="Lipzen A."/>
            <person name="Daum C."/>
            <person name="Barry K."/>
            <person name="Grigoriev I.V."/>
            <person name="Favel A."/>
            <person name="Rosso M.N."/>
            <person name="Martin F."/>
        </authorList>
    </citation>
    <scope>NUCLEOTIDE SEQUENCE [LARGE SCALE GENOMIC DNA]</scope>
    <source>
        <strain evidence="2 3">CIRM-BRFM 2984</strain>
    </source>
</reference>
<sequence>MSAPGLLYVPSQQYCCNCCNPQRVQVLSATCEYKEYDDKPCCSYFRWRPDIPRVTEGSSNRGYMDDNQHTPPSPSHTIHPTSTSSRPRAARQPCANPKFTERGHPAGHRNLQCRSGYCKTCCQKTTMRCPAPRHNEPITAALNSITVTPRKDRTQAAPATPSAAASIFSFECPMAKSIDPSYAHKILQGGHDINYTDRVQHDQYRKQNLSSVQIKWWAQNGAEPQVFTVNAPAYPFFHPKDSQPIVRLVGLHNCLNYGYWDGSQWLFTDVPVRVQTQSAIFMRSPDVIDCPGAPRPKRHISDSDHPSTPIPTRQKSFNSNDNTTNTMSQLTLTKPNSIMSASQHCFRLMTDISFQVLYPQLNQATTLESIPREFAQDMDGGFRAMDSLTGTVPHRFTEVFQNKFAHGTFYSHFNTWKAMSESDEGKVLQKAVDSGTDAEGSWTRLLKRFGKTSAK</sequence>
<dbReference type="EMBL" id="JAWWNJ010000059">
    <property type="protein sequence ID" value="KAK7013515.1"/>
    <property type="molecule type" value="Genomic_DNA"/>
</dbReference>
<name>A0AAW0ALQ2_9AGAR</name>
<dbReference type="AlphaFoldDB" id="A0AAW0ALQ2"/>
<comment type="caution">
    <text evidence="2">The sequence shown here is derived from an EMBL/GenBank/DDBJ whole genome shotgun (WGS) entry which is preliminary data.</text>
</comment>
<proteinExistence type="predicted"/>
<protein>
    <submittedName>
        <fullName evidence="2">Uncharacterized protein</fullName>
    </submittedName>
</protein>
<organism evidence="2 3">
    <name type="scientific">Favolaschia claudopus</name>
    <dbReference type="NCBI Taxonomy" id="2862362"/>
    <lineage>
        <taxon>Eukaryota</taxon>
        <taxon>Fungi</taxon>
        <taxon>Dikarya</taxon>
        <taxon>Basidiomycota</taxon>
        <taxon>Agaricomycotina</taxon>
        <taxon>Agaricomycetes</taxon>
        <taxon>Agaricomycetidae</taxon>
        <taxon>Agaricales</taxon>
        <taxon>Marasmiineae</taxon>
        <taxon>Mycenaceae</taxon>
        <taxon>Favolaschia</taxon>
    </lineage>
</organism>
<feature type="compositionally biased region" description="Low complexity" evidence="1">
    <location>
        <begin position="75"/>
        <end position="85"/>
    </location>
</feature>
<feature type="region of interest" description="Disordered" evidence="1">
    <location>
        <begin position="56"/>
        <end position="106"/>
    </location>
</feature>
<keyword evidence="3" id="KW-1185">Reference proteome</keyword>
<gene>
    <name evidence="2" type="ORF">R3P38DRAFT_3322514</name>
</gene>
<evidence type="ECO:0000313" key="3">
    <source>
        <dbReference type="Proteomes" id="UP001362999"/>
    </source>
</evidence>
<feature type="compositionally biased region" description="Polar residues" evidence="1">
    <location>
        <begin position="310"/>
        <end position="326"/>
    </location>
</feature>
<accession>A0AAW0ALQ2</accession>
<evidence type="ECO:0000313" key="2">
    <source>
        <dbReference type="EMBL" id="KAK7013515.1"/>
    </source>
</evidence>